<accession>A0A382YM92</accession>
<evidence type="ECO:0000313" key="2">
    <source>
        <dbReference type="EMBL" id="SVD84427.1"/>
    </source>
</evidence>
<proteinExistence type="predicted"/>
<evidence type="ECO:0000256" key="1">
    <source>
        <dbReference type="SAM" id="MobiDB-lite"/>
    </source>
</evidence>
<gene>
    <name evidence="2" type="ORF">METZ01_LOCUS437281</name>
</gene>
<protein>
    <submittedName>
        <fullName evidence="2">Uncharacterized protein</fullName>
    </submittedName>
</protein>
<dbReference type="EMBL" id="UINC01177017">
    <property type="protein sequence ID" value="SVD84427.1"/>
    <property type="molecule type" value="Genomic_DNA"/>
</dbReference>
<sequence length="26" mass="2736">MALAGEDVMPPFGDADNLRQPLPALP</sequence>
<reference evidence="2" key="1">
    <citation type="submission" date="2018-05" db="EMBL/GenBank/DDBJ databases">
        <authorList>
            <person name="Lanie J.A."/>
            <person name="Ng W.-L."/>
            <person name="Kazmierczak K.M."/>
            <person name="Andrzejewski T.M."/>
            <person name="Davidsen T.M."/>
            <person name="Wayne K.J."/>
            <person name="Tettelin H."/>
            <person name="Glass J.I."/>
            <person name="Rusch D."/>
            <person name="Podicherti R."/>
            <person name="Tsui H.-C.T."/>
            <person name="Winkler M.E."/>
        </authorList>
    </citation>
    <scope>NUCLEOTIDE SEQUENCE</scope>
</reference>
<feature type="non-terminal residue" evidence="2">
    <location>
        <position position="26"/>
    </location>
</feature>
<name>A0A382YM92_9ZZZZ</name>
<dbReference type="AlphaFoldDB" id="A0A382YM92"/>
<organism evidence="2">
    <name type="scientific">marine metagenome</name>
    <dbReference type="NCBI Taxonomy" id="408172"/>
    <lineage>
        <taxon>unclassified sequences</taxon>
        <taxon>metagenomes</taxon>
        <taxon>ecological metagenomes</taxon>
    </lineage>
</organism>
<feature type="region of interest" description="Disordered" evidence="1">
    <location>
        <begin position="1"/>
        <end position="26"/>
    </location>
</feature>